<dbReference type="RefSeq" id="WP_087302868.1">
    <property type="nucleotide sequence ID" value="NZ_NFKP01000027.1"/>
</dbReference>
<evidence type="ECO:0000313" key="2">
    <source>
        <dbReference type="Proteomes" id="UP000196386"/>
    </source>
</evidence>
<dbReference type="Proteomes" id="UP000196386">
    <property type="component" value="Unassembled WGS sequence"/>
</dbReference>
<proteinExistence type="predicted"/>
<organism evidence="1 2">
    <name type="scientific">Anaerotruncus colihominis</name>
    <dbReference type="NCBI Taxonomy" id="169435"/>
    <lineage>
        <taxon>Bacteria</taxon>
        <taxon>Bacillati</taxon>
        <taxon>Bacillota</taxon>
        <taxon>Clostridia</taxon>
        <taxon>Eubacteriales</taxon>
        <taxon>Oscillospiraceae</taxon>
        <taxon>Anaerotruncus</taxon>
    </lineage>
</organism>
<evidence type="ECO:0000313" key="1">
    <source>
        <dbReference type="EMBL" id="OUP67766.1"/>
    </source>
</evidence>
<reference evidence="2" key="1">
    <citation type="submission" date="2017-04" db="EMBL/GenBank/DDBJ databases">
        <title>Function of individual gut microbiota members based on whole genome sequencing of pure cultures obtained from chicken caecum.</title>
        <authorList>
            <person name="Medvecky M."/>
            <person name="Cejkova D."/>
            <person name="Polansky O."/>
            <person name="Karasova D."/>
            <person name="Kubasova T."/>
            <person name="Cizek A."/>
            <person name="Rychlik I."/>
        </authorList>
    </citation>
    <scope>NUCLEOTIDE SEQUENCE [LARGE SCALE GENOMIC DNA]</scope>
    <source>
        <strain evidence="2">An175</strain>
    </source>
</reference>
<name>A0A1Y4MG91_9FIRM</name>
<dbReference type="AlphaFoldDB" id="A0A1Y4MG91"/>
<gene>
    <name evidence="1" type="ORF">B5F11_16885</name>
</gene>
<protein>
    <submittedName>
        <fullName evidence="1">Uncharacterized protein</fullName>
    </submittedName>
</protein>
<accession>A0A1Y4MG91</accession>
<dbReference type="EMBL" id="NFKP01000027">
    <property type="protein sequence ID" value="OUP67766.1"/>
    <property type="molecule type" value="Genomic_DNA"/>
</dbReference>
<sequence>MKVQLLGIESMSFVGRKTGETVNMTKLHVVSPYKENTDEMKGQRCDAIGTQLDCAKLELGKTYDLVYERPLGSSANARARLVDIRPV</sequence>
<comment type="caution">
    <text evidence="1">The sequence shown here is derived from an EMBL/GenBank/DDBJ whole genome shotgun (WGS) entry which is preliminary data.</text>
</comment>